<sequence length="64" mass="6916">MGGNAGETANWKESLIHGVWCKSGEPYRRQKGQRSYRDEQQQAGEGGHCPVAVGEGRVASRGSL</sequence>
<evidence type="ECO:0000313" key="2">
    <source>
        <dbReference type="EMBL" id="MED5019773.1"/>
    </source>
</evidence>
<name>A0ABU6Q074_9BACL</name>
<evidence type="ECO:0000313" key="3">
    <source>
        <dbReference type="Proteomes" id="UP001343257"/>
    </source>
</evidence>
<comment type="caution">
    <text evidence="2">The sequence shown here is derived from an EMBL/GenBank/DDBJ whole genome shotgun (WGS) entry which is preliminary data.</text>
</comment>
<proteinExistence type="predicted"/>
<feature type="region of interest" description="Disordered" evidence="1">
    <location>
        <begin position="27"/>
        <end position="64"/>
    </location>
</feature>
<dbReference type="EMBL" id="JARTLD010000055">
    <property type="protein sequence ID" value="MED5019773.1"/>
    <property type="molecule type" value="Genomic_DNA"/>
</dbReference>
<dbReference type="Proteomes" id="UP001343257">
    <property type="component" value="Unassembled WGS sequence"/>
</dbReference>
<keyword evidence="3" id="KW-1185">Reference proteome</keyword>
<reference evidence="2 3" key="1">
    <citation type="submission" date="2023-03" db="EMBL/GenBank/DDBJ databases">
        <title>Bacillus Genome Sequencing.</title>
        <authorList>
            <person name="Dunlap C."/>
        </authorList>
    </citation>
    <scope>NUCLEOTIDE SEQUENCE [LARGE SCALE GENOMIC DNA]</scope>
    <source>
        <strain evidence="2 3">NRS-52</strain>
    </source>
</reference>
<organism evidence="2 3">
    <name type="scientific">Paenibacillus chibensis</name>
    <dbReference type="NCBI Taxonomy" id="59846"/>
    <lineage>
        <taxon>Bacteria</taxon>
        <taxon>Bacillati</taxon>
        <taxon>Bacillota</taxon>
        <taxon>Bacilli</taxon>
        <taxon>Bacillales</taxon>
        <taxon>Paenibacillaceae</taxon>
        <taxon>Paenibacillus</taxon>
    </lineage>
</organism>
<gene>
    <name evidence="2" type="ORF">P9847_21005</name>
</gene>
<evidence type="ECO:0000256" key="1">
    <source>
        <dbReference type="SAM" id="MobiDB-lite"/>
    </source>
</evidence>
<dbReference type="RefSeq" id="WP_328280932.1">
    <property type="nucleotide sequence ID" value="NZ_JARTLD010000055.1"/>
</dbReference>
<protein>
    <submittedName>
        <fullName evidence="2">Uncharacterized protein</fullName>
    </submittedName>
</protein>
<accession>A0ABU6Q074</accession>